<feature type="non-terminal residue" evidence="1">
    <location>
        <position position="38"/>
    </location>
</feature>
<accession>A0A383DVS2</accession>
<protein>
    <submittedName>
        <fullName evidence="1">Uncharacterized protein</fullName>
    </submittedName>
</protein>
<proteinExistence type="predicted"/>
<name>A0A383DVS2_9ZZZZ</name>
<reference evidence="1" key="1">
    <citation type="submission" date="2018-05" db="EMBL/GenBank/DDBJ databases">
        <authorList>
            <person name="Lanie J.A."/>
            <person name="Ng W.-L."/>
            <person name="Kazmierczak K.M."/>
            <person name="Andrzejewski T.M."/>
            <person name="Davidsen T.M."/>
            <person name="Wayne K.J."/>
            <person name="Tettelin H."/>
            <person name="Glass J.I."/>
            <person name="Rusch D."/>
            <person name="Podicherti R."/>
            <person name="Tsui H.-C.T."/>
            <person name="Winkler M.E."/>
        </authorList>
    </citation>
    <scope>NUCLEOTIDE SEQUENCE</scope>
</reference>
<evidence type="ECO:0000313" key="1">
    <source>
        <dbReference type="EMBL" id="SVE48591.1"/>
    </source>
</evidence>
<dbReference type="EMBL" id="UINC01220602">
    <property type="protein sequence ID" value="SVE48591.1"/>
    <property type="molecule type" value="Genomic_DNA"/>
</dbReference>
<gene>
    <name evidence="1" type="ORF">METZ01_LOCUS501445</name>
</gene>
<dbReference type="AlphaFoldDB" id="A0A383DVS2"/>
<sequence length="38" mass="4304">MKPQISYKKYIMMFSKATLYLLASIIFSGTSLADESII</sequence>
<organism evidence="1">
    <name type="scientific">marine metagenome</name>
    <dbReference type="NCBI Taxonomy" id="408172"/>
    <lineage>
        <taxon>unclassified sequences</taxon>
        <taxon>metagenomes</taxon>
        <taxon>ecological metagenomes</taxon>
    </lineage>
</organism>